<dbReference type="PANTHER" id="PTHR16301:SF20">
    <property type="entry name" value="IMPACT FAMILY MEMBER YIGZ"/>
    <property type="match status" value="1"/>
</dbReference>
<evidence type="ECO:0000313" key="4">
    <source>
        <dbReference type="EMBL" id="KXB33917.1"/>
    </source>
</evidence>
<proteinExistence type="inferred from homology"/>
<dbReference type="GO" id="GO:0006446">
    <property type="term" value="P:regulation of translational initiation"/>
    <property type="evidence" value="ECO:0007669"/>
    <property type="project" value="TreeGrafter"/>
</dbReference>
<feature type="domain" description="Impact N-terminal" evidence="2">
    <location>
        <begin position="24"/>
        <end position="126"/>
    </location>
</feature>
<dbReference type="AlphaFoldDB" id="A0A133XSL6"/>
<name>A0A133XSL6_9ACTN</name>
<evidence type="ECO:0000313" key="5">
    <source>
        <dbReference type="Proteomes" id="UP000070675"/>
    </source>
</evidence>
<sequence>MQSGKNSYTTLKAEVVHTAEYVEKRSRFIAALTQVTTPEQAQAFIDSVRVQHYDARHHVYAYRLSDGFCKASDDGEPQRTAGFPTLDVLKGQDLQDVCCVVTRYFGGTLLGPGGLVRAYTTATQRACEAARTAGDLQIMGLCVYVRCQVSYALYERVARMATDAGASQVDAQFAADVEVTFLFEAGTQAAFLQTLEDLFAGEKPYEVSDPVFVARSV</sequence>
<dbReference type="OrthoDB" id="9813771at2"/>
<dbReference type="Proteomes" id="UP000070675">
    <property type="component" value="Unassembled WGS sequence"/>
</dbReference>
<dbReference type="Gene3D" id="3.30.230.30">
    <property type="entry name" value="Impact, N-terminal domain"/>
    <property type="match status" value="1"/>
</dbReference>
<dbReference type="EMBL" id="LSCR01000029">
    <property type="protein sequence ID" value="KXB33917.1"/>
    <property type="molecule type" value="Genomic_DNA"/>
</dbReference>
<evidence type="ECO:0000259" key="3">
    <source>
        <dbReference type="Pfam" id="PF09186"/>
    </source>
</evidence>
<comment type="similarity">
    <text evidence="1">Belongs to the IMPACT family.</text>
</comment>
<dbReference type="InterPro" id="IPR020568">
    <property type="entry name" value="Ribosomal_Su5_D2-typ_SF"/>
</dbReference>
<evidence type="ECO:0000259" key="2">
    <source>
        <dbReference type="Pfam" id="PF01205"/>
    </source>
</evidence>
<protein>
    <submittedName>
        <fullName evidence="4">YigZ family protein</fullName>
    </submittedName>
</protein>
<dbReference type="Pfam" id="PF09186">
    <property type="entry name" value="DUF1949"/>
    <property type="match status" value="1"/>
</dbReference>
<dbReference type="InterPro" id="IPR023582">
    <property type="entry name" value="Impact"/>
</dbReference>
<keyword evidence="5" id="KW-1185">Reference proteome</keyword>
<dbReference type="InterPro" id="IPR015269">
    <property type="entry name" value="UPF0029_Impact_C"/>
</dbReference>
<dbReference type="InterPro" id="IPR001498">
    <property type="entry name" value="Impact_N"/>
</dbReference>
<dbReference type="SUPFAM" id="SSF54211">
    <property type="entry name" value="Ribosomal protein S5 domain 2-like"/>
    <property type="match status" value="1"/>
</dbReference>
<gene>
    <name evidence="4" type="ORF">HMPREF3192_01149</name>
</gene>
<dbReference type="Pfam" id="PF01205">
    <property type="entry name" value="Impact_N"/>
    <property type="match status" value="1"/>
</dbReference>
<comment type="caution">
    <text evidence="4">The sequence shown here is derived from an EMBL/GenBank/DDBJ whole genome shotgun (WGS) entry which is preliminary data.</text>
</comment>
<dbReference type="GO" id="GO:0005737">
    <property type="term" value="C:cytoplasm"/>
    <property type="evidence" value="ECO:0007669"/>
    <property type="project" value="TreeGrafter"/>
</dbReference>
<dbReference type="InterPro" id="IPR035647">
    <property type="entry name" value="EFG_III/V"/>
</dbReference>
<dbReference type="PANTHER" id="PTHR16301">
    <property type="entry name" value="IMPACT-RELATED"/>
    <property type="match status" value="1"/>
</dbReference>
<dbReference type="SUPFAM" id="SSF54980">
    <property type="entry name" value="EF-G C-terminal domain-like"/>
    <property type="match status" value="1"/>
</dbReference>
<dbReference type="RefSeq" id="WP_066306012.1">
    <property type="nucleotide sequence ID" value="NZ_KQ959507.1"/>
</dbReference>
<evidence type="ECO:0000256" key="1">
    <source>
        <dbReference type="ARBA" id="ARBA00007665"/>
    </source>
</evidence>
<dbReference type="InterPro" id="IPR036956">
    <property type="entry name" value="Impact_N_sf"/>
</dbReference>
<dbReference type="PATRIC" id="fig|1393034.3.peg.1117"/>
<feature type="domain" description="UPF0029" evidence="3">
    <location>
        <begin position="147"/>
        <end position="201"/>
    </location>
</feature>
<reference evidence="5" key="1">
    <citation type="submission" date="2016-01" db="EMBL/GenBank/DDBJ databases">
        <authorList>
            <person name="Mitreva M."/>
            <person name="Pepin K.H."/>
            <person name="Mihindukulasuriya K.A."/>
            <person name="Fulton R."/>
            <person name="Fronick C."/>
            <person name="O'Laughlin M."/>
            <person name="Miner T."/>
            <person name="Herter B."/>
            <person name="Rosa B.A."/>
            <person name="Cordes M."/>
            <person name="Tomlinson C."/>
            <person name="Wollam A."/>
            <person name="Palsikar V.B."/>
            <person name="Mardis E.R."/>
            <person name="Wilson R.K."/>
        </authorList>
    </citation>
    <scope>NUCLEOTIDE SEQUENCE [LARGE SCALE GENOMIC DNA]</scope>
    <source>
        <strain evidence="5">DNF00019</strain>
    </source>
</reference>
<organism evidence="4 5">
    <name type="scientific">Atopobium deltae</name>
    <dbReference type="NCBI Taxonomy" id="1393034"/>
    <lineage>
        <taxon>Bacteria</taxon>
        <taxon>Bacillati</taxon>
        <taxon>Actinomycetota</taxon>
        <taxon>Coriobacteriia</taxon>
        <taxon>Coriobacteriales</taxon>
        <taxon>Atopobiaceae</taxon>
        <taxon>Atopobium</taxon>
    </lineage>
</organism>
<accession>A0A133XSL6</accession>